<dbReference type="PANTHER" id="PTHR46766:SF1">
    <property type="entry name" value="GLUTAMINE-RICH PROTEIN 2"/>
    <property type="match status" value="1"/>
</dbReference>
<dbReference type="PANTHER" id="PTHR46766">
    <property type="entry name" value="GLUTAMINE-RICH PROTEIN 2"/>
    <property type="match status" value="1"/>
</dbReference>
<sequence length="474" mass="48255">MAMPPEVHSALLSAGPGPGPMAAAAAQWQELSLQYAEAAADLARMLAEVQATSWDGPSASRYVAAHTPYLAWLERASADSATAAVQHHTVAAAYGGALAAMPTLAELAANHVTHGVLVGTNFFGINTIPIAVNEADYVRMWVQAAETMATYQAITAAATAATPITEPTPYILARGGEALGAQQSVVSWFEQLIKDIVDFIADPYKYFVRFFENLGFGPAAVAVLTGIAIVLYEIVWIPYYLSYSLLLLPFFAPALSALSALSALAPLLDQEPALEPVAVPAETGSAEQAGSPANAAVALAPSVAPGAGAQAGNPAPNTAASAAPSAAAPSIAVMYVVPSFAPPGVSAGPKADTRSTDTMAEAAAAVAAARAAALSRTRSRLVSRNPAGARGYRYEFLEATATSDSAESASADLSSTSASDQGSGRLGFVGAAAVSTDTAAAGLTERSAENGRNTVPLLPNTWIVGADDPPVDDS</sequence>
<dbReference type="InterPro" id="IPR043641">
    <property type="entry name" value="PPE-PPW_C"/>
</dbReference>
<dbReference type="InterPro" id="IPR000030">
    <property type="entry name" value="PPE_dom"/>
</dbReference>
<accession>A0ABS9YZG7</accession>
<gene>
    <name evidence="5" type="ORF">K9U37_17845</name>
</gene>
<organism evidence="5 6">
    <name type="scientific">Candidatus Mycolicibacterium alkanivorans</name>
    <dbReference type="NCBI Taxonomy" id="2954114"/>
    <lineage>
        <taxon>Bacteria</taxon>
        <taxon>Bacillati</taxon>
        <taxon>Actinomycetota</taxon>
        <taxon>Actinomycetes</taxon>
        <taxon>Mycobacteriales</taxon>
        <taxon>Mycobacteriaceae</taxon>
        <taxon>Mycolicibacterium</taxon>
    </lineage>
</organism>
<evidence type="ECO:0000259" key="4">
    <source>
        <dbReference type="Pfam" id="PF18878"/>
    </source>
</evidence>
<feature type="domain" description="PPE-PPW subfamily C-terminal" evidence="4">
    <location>
        <begin position="418"/>
        <end position="462"/>
    </location>
</feature>
<feature type="domain" description="PPE" evidence="3">
    <location>
        <begin position="1"/>
        <end position="162"/>
    </location>
</feature>
<comment type="similarity">
    <text evidence="1">Belongs to the mycobacterial PPE family.</text>
</comment>
<dbReference type="InterPro" id="IPR038332">
    <property type="entry name" value="PPE_sf"/>
</dbReference>
<evidence type="ECO:0000313" key="5">
    <source>
        <dbReference type="EMBL" id="MCI4676645.1"/>
    </source>
</evidence>
<protein>
    <submittedName>
        <fullName evidence="5">PPE family protein</fullName>
    </submittedName>
</protein>
<proteinExistence type="inferred from homology"/>
<feature type="transmembrane region" description="Helical" evidence="2">
    <location>
        <begin position="243"/>
        <end position="265"/>
    </location>
</feature>
<dbReference type="EMBL" id="JAIVFL010000001">
    <property type="protein sequence ID" value="MCI4676645.1"/>
    <property type="molecule type" value="Genomic_DNA"/>
</dbReference>
<dbReference type="Pfam" id="PF00823">
    <property type="entry name" value="PPE"/>
    <property type="match status" value="1"/>
</dbReference>
<dbReference type="Proteomes" id="UP001139068">
    <property type="component" value="Unassembled WGS sequence"/>
</dbReference>
<keyword evidence="2" id="KW-0812">Transmembrane</keyword>
<keyword evidence="6" id="KW-1185">Reference proteome</keyword>
<keyword evidence="2" id="KW-1133">Transmembrane helix</keyword>
<comment type="caution">
    <text evidence="5">The sequence shown here is derived from an EMBL/GenBank/DDBJ whole genome shotgun (WGS) entry which is preliminary data.</text>
</comment>
<dbReference type="Pfam" id="PF18878">
    <property type="entry name" value="PPE-PPW"/>
    <property type="match status" value="1"/>
</dbReference>
<evidence type="ECO:0000256" key="1">
    <source>
        <dbReference type="ARBA" id="ARBA00010652"/>
    </source>
</evidence>
<evidence type="ECO:0000256" key="2">
    <source>
        <dbReference type="SAM" id="Phobius"/>
    </source>
</evidence>
<name>A0ABS9YZG7_9MYCO</name>
<dbReference type="SUPFAM" id="SSF140459">
    <property type="entry name" value="PE/PPE dimer-like"/>
    <property type="match status" value="1"/>
</dbReference>
<evidence type="ECO:0000313" key="6">
    <source>
        <dbReference type="Proteomes" id="UP001139068"/>
    </source>
</evidence>
<feature type="transmembrane region" description="Helical" evidence="2">
    <location>
        <begin position="214"/>
        <end position="237"/>
    </location>
</feature>
<dbReference type="RefSeq" id="WP_243073444.1">
    <property type="nucleotide sequence ID" value="NZ_JAIVFL010000001.1"/>
</dbReference>
<evidence type="ECO:0000259" key="3">
    <source>
        <dbReference type="Pfam" id="PF00823"/>
    </source>
</evidence>
<keyword evidence="2" id="KW-0472">Membrane</keyword>
<reference evidence="5" key="1">
    <citation type="journal article" date="2022" name="ISME J.">
        <title>Identification of active gaseous-alkane degraders at natural gas seeps.</title>
        <authorList>
            <person name="Farhan Ul Haque M."/>
            <person name="Hernandez M."/>
            <person name="Crombie A.T."/>
            <person name="Murrell J.C."/>
        </authorList>
    </citation>
    <scope>NUCLEOTIDE SEQUENCE</scope>
    <source>
        <strain evidence="5">ANDR5</strain>
    </source>
</reference>
<dbReference type="Gene3D" id="1.20.1260.20">
    <property type="entry name" value="PPE superfamily"/>
    <property type="match status" value="1"/>
</dbReference>